<keyword evidence="8" id="KW-0371">Homeobox</keyword>
<dbReference type="Proteomes" id="UP001221898">
    <property type="component" value="Unassembled WGS sequence"/>
</dbReference>
<dbReference type="InterPro" id="IPR041057">
    <property type="entry name" value="ZHX_Znf_C2H2"/>
</dbReference>
<dbReference type="GO" id="GO:0000981">
    <property type="term" value="F:DNA-binding transcription factor activity, RNA polymerase II-specific"/>
    <property type="evidence" value="ECO:0007669"/>
    <property type="project" value="TreeGrafter"/>
</dbReference>
<feature type="domain" description="ZHX C2H2 finger" evidence="12">
    <location>
        <begin position="103"/>
        <end position="154"/>
    </location>
</feature>
<dbReference type="Pfam" id="PF18387">
    <property type="entry name" value="zf_C2H2_ZHX"/>
    <property type="match status" value="1"/>
</dbReference>
<dbReference type="SUPFAM" id="SSF57667">
    <property type="entry name" value="beta-beta-alpha zinc fingers"/>
    <property type="match status" value="1"/>
</dbReference>
<keyword evidence="6" id="KW-0805">Transcription regulation</keyword>
<keyword evidence="3" id="KW-0479">Metal-binding</keyword>
<dbReference type="EMBL" id="JAINUG010000036">
    <property type="protein sequence ID" value="KAJ8408062.1"/>
    <property type="molecule type" value="Genomic_DNA"/>
</dbReference>
<sequence>MASKRKSTIPCMIPLKSMHMHEEVEPEGDLRESLLHPDKVGSLISGEETCGQVSEEVVDPSRPDRGIAQEELGTYTCRPCGLESHDLNLFLDHVYSRHPDFGAEPSFYCVDCGVSTAKFEGLALHNAQAHPSSAATTLQVRRRDRRITVEQSLVISEGSRESEISITKTPIMKMLKGKSEPKRIVVSHSAEEPSLVSATNKEAEKKGTPAVTHVPTIVHNGASTKVTVPRPYRL</sequence>
<feature type="region of interest" description="Disordered" evidence="11">
    <location>
        <begin position="189"/>
        <end position="209"/>
    </location>
</feature>
<comment type="caution">
    <text evidence="13">The sequence shown here is derived from an EMBL/GenBank/DDBJ whole genome shotgun (WGS) entry which is preliminary data.</text>
</comment>
<comment type="subcellular location">
    <subcellularLocation>
        <location evidence="1">Nucleus</location>
    </subcellularLocation>
</comment>
<evidence type="ECO:0000256" key="3">
    <source>
        <dbReference type="ARBA" id="ARBA00022723"/>
    </source>
</evidence>
<organism evidence="13 14">
    <name type="scientific">Aldrovandia affinis</name>
    <dbReference type="NCBI Taxonomy" id="143900"/>
    <lineage>
        <taxon>Eukaryota</taxon>
        <taxon>Metazoa</taxon>
        <taxon>Chordata</taxon>
        <taxon>Craniata</taxon>
        <taxon>Vertebrata</taxon>
        <taxon>Euteleostomi</taxon>
        <taxon>Actinopterygii</taxon>
        <taxon>Neopterygii</taxon>
        <taxon>Teleostei</taxon>
        <taxon>Notacanthiformes</taxon>
        <taxon>Halosauridae</taxon>
        <taxon>Aldrovandia</taxon>
    </lineage>
</organism>
<keyword evidence="9" id="KW-0804">Transcription</keyword>
<keyword evidence="10" id="KW-0539">Nucleus</keyword>
<accession>A0AAD7SSJ2</accession>
<evidence type="ECO:0000256" key="9">
    <source>
        <dbReference type="ARBA" id="ARBA00023163"/>
    </source>
</evidence>
<evidence type="ECO:0000259" key="12">
    <source>
        <dbReference type="Pfam" id="PF18387"/>
    </source>
</evidence>
<name>A0AAD7SSJ2_9TELE</name>
<gene>
    <name evidence="13" type="ORF">AAFF_G00262900</name>
</gene>
<keyword evidence="4" id="KW-0677">Repeat</keyword>
<keyword evidence="7" id="KW-0238">DNA-binding</keyword>
<evidence type="ECO:0000256" key="10">
    <source>
        <dbReference type="ARBA" id="ARBA00023242"/>
    </source>
</evidence>
<keyword evidence="14" id="KW-1185">Reference proteome</keyword>
<evidence type="ECO:0000256" key="4">
    <source>
        <dbReference type="ARBA" id="ARBA00022737"/>
    </source>
</evidence>
<evidence type="ECO:0000256" key="11">
    <source>
        <dbReference type="SAM" id="MobiDB-lite"/>
    </source>
</evidence>
<dbReference type="GO" id="GO:0046872">
    <property type="term" value="F:metal ion binding"/>
    <property type="evidence" value="ECO:0007669"/>
    <property type="project" value="UniProtKB-KW"/>
</dbReference>
<dbReference type="PANTHER" id="PTHR15467:SF6">
    <property type="entry name" value="ZINC FINGERS AND HOMEOBOXES PROTEIN 3"/>
    <property type="match status" value="1"/>
</dbReference>
<reference evidence="13" key="1">
    <citation type="journal article" date="2023" name="Science">
        <title>Genome structures resolve the early diversification of teleost fishes.</title>
        <authorList>
            <person name="Parey E."/>
            <person name="Louis A."/>
            <person name="Montfort J."/>
            <person name="Bouchez O."/>
            <person name="Roques C."/>
            <person name="Iampietro C."/>
            <person name="Lluch J."/>
            <person name="Castinel A."/>
            <person name="Donnadieu C."/>
            <person name="Desvignes T."/>
            <person name="Floi Bucao C."/>
            <person name="Jouanno E."/>
            <person name="Wen M."/>
            <person name="Mejri S."/>
            <person name="Dirks R."/>
            <person name="Jansen H."/>
            <person name="Henkel C."/>
            <person name="Chen W.J."/>
            <person name="Zahm M."/>
            <person name="Cabau C."/>
            <person name="Klopp C."/>
            <person name="Thompson A.W."/>
            <person name="Robinson-Rechavi M."/>
            <person name="Braasch I."/>
            <person name="Lecointre G."/>
            <person name="Bobe J."/>
            <person name="Postlethwait J.H."/>
            <person name="Berthelot C."/>
            <person name="Roest Crollius H."/>
            <person name="Guiguen Y."/>
        </authorList>
    </citation>
    <scope>NUCLEOTIDE SEQUENCE</scope>
    <source>
        <strain evidence="13">NC1722</strain>
    </source>
</reference>
<dbReference type="Gene3D" id="3.30.160.60">
    <property type="entry name" value="Classic Zinc Finger"/>
    <property type="match status" value="1"/>
</dbReference>
<dbReference type="GO" id="GO:0005634">
    <property type="term" value="C:nucleus"/>
    <property type="evidence" value="ECO:0007669"/>
    <property type="project" value="UniProtKB-SubCell"/>
</dbReference>
<dbReference type="FunFam" id="3.30.160.60:FF:002779">
    <property type="entry name" value="Zinc fingers and homeoboxes 3"/>
    <property type="match status" value="1"/>
</dbReference>
<dbReference type="InterPro" id="IPR036236">
    <property type="entry name" value="Znf_C2H2_sf"/>
</dbReference>
<keyword evidence="5" id="KW-0862">Zinc</keyword>
<evidence type="ECO:0000256" key="5">
    <source>
        <dbReference type="ARBA" id="ARBA00022833"/>
    </source>
</evidence>
<evidence type="ECO:0000256" key="2">
    <source>
        <dbReference type="ARBA" id="ARBA00022491"/>
    </source>
</evidence>
<dbReference type="AlphaFoldDB" id="A0AAD7SSJ2"/>
<keyword evidence="2" id="KW-0678">Repressor</keyword>
<protein>
    <recommendedName>
        <fullName evidence="12">ZHX C2H2 finger domain-containing protein</fullName>
    </recommendedName>
</protein>
<evidence type="ECO:0000256" key="6">
    <source>
        <dbReference type="ARBA" id="ARBA00023015"/>
    </source>
</evidence>
<evidence type="ECO:0000256" key="7">
    <source>
        <dbReference type="ARBA" id="ARBA00023125"/>
    </source>
</evidence>
<evidence type="ECO:0000256" key="8">
    <source>
        <dbReference type="ARBA" id="ARBA00023155"/>
    </source>
</evidence>
<evidence type="ECO:0000256" key="1">
    <source>
        <dbReference type="ARBA" id="ARBA00004123"/>
    </source>
</evidence>
<dbReference type="PANTHER" id="PTHR15467">
    <property type="entry name" value="ZINC-FINGERS AND HOMEOBOXES RELATED"/>
    <property type="match status" value="1"/>
</dbReference>
<evidence type="ECO:0000313" key="13">
    <source>
        <dbReference type="EMBL" id="KAJ8408062.1"/>
    </source>
</evidence>
<dbReference type="GO" id="GO:0003677">
    <property type="term" value="F:DNA binding"/>
    <property type="evidence" value="ECO:0007669"/>
    <property type="project" value="UniProtKB-KW"/>
</dbReference>
<proteinExistence type="predicted"/>
<evidence type="ECO:0000313" key="14">
    <source>
        <dbReference type="Proteomes" id="UP001221898"/>
    </source>
</evidence>